<dbReference type="OrthoDB" id="10067343at2759"/>
<evidence type="ECO:0000256" key="9">
    <source>
        <dbReference type="ARBA" id="ARBA00037272"/>
    </source>
</evidence>
<comment type="similarity">
    <text evidence="2">Belongs to the crooked-neck family.</text>
</comment>
<keyword evidence="8" id="KW-0539">Nucleus</keyword>
<evidence type="ECO:0000313" key="16">
    <source>
        <dbReference type="EMBL" id="CCE84679.1"/>
    </source>
</evidence>
<dbReference type="eggNOG" id="KOG2047">
    <property type="taxonomic scope" value="Eukaryota"/>
</dbReference>
<sequence length="842" mass="97913">MGKTNWSLDDLIDRKCLEFETTISKNEDDLSTWLDYYGYKNSLPEVTFKEKVFILERAVRELPGSYELWEVYIDECAGKIKNADYIKHKKKFKVVNRLFERSLVLLSTSSSLWTKYLRFILDTQSSEVTLIRKVFNRSLLALPVSQHHFIWPLYIEFADMVGGPTGCLIYKKYMLYATPESLQGISPDIDTGLDITISDIISKIADFGCIEYALTLIQELLVNPERYAMLPSSLLDLWLQFIDFFILASKEKEKSLNSRDLDFEFEQKVSFALKIFPDQISKLYLKLVEYFTLKDNHSKVRYYFEKGLRDSLTVSDFTTLFESYLEFEENVLLNLSNKLESGQYNKDSVLELDLRMYEFENLVASRKILLNDMMIRQNPNNLDEWFKRIEYYEKDNKLTEMLTTYANALGTVNPLKAHSISSSKKHTLPKLWINYALFYGSKGDISTANLIFSKSVQSEFKSPDDLVELYITWSNMHLDRGNIDAAIDVLEQVCTGEENPYAYNDTSVKIRHRVGKSTELWSHYIDVLEASVTDTDDKSSIERVCEAYDKAIDLKVASVLTLMNYANFLEEMKLVERSFTVYELGIQFFSDPKLRYQIWNVYLSKAMSFIQNLERIRDLFEQCIFGMGSGAEKSGCPGRLCKPLFLLYVKFEEQNGSYLSALRLLESCVQKMGEDLRSRSISKKEIEALRNDKYEIYNLMVSKAKKLGDNDEVRRLYEQVINDHDLPLPKTIEFGFHFIDLETSLKQFNRARSIFKFICRSDHPDAAIMKNPWSKWKDFEINYGSEASFKDMLRFKRNVEVEFKNQGIISDNSKNIGFVKSTSTTKAEENINPEALDIDLDI</sequence>
<evidence type="ECO:0000256" key="7">
    <source>
        <dbReference type="ARBA" id="ARBA00023187"/>
    </source>
</evidence>
<evidence type="ECO:0000256" key="8">
    <source>
        <dbReference type="ARBA" id="ARBA00023242"/>
    </source>
</evidence>
<evidence type="ECO:0000256" key="11">
    <source>
        <dbReference type="ARBA" id="ARBA00067212"/>
    </source>
</evidence>
<dbReference type="Proteomes" id="UP000005222">
    <property type="component" value="Chromosome K"/>
</dbReference>
<evidence type="ECO:0000256" key="6">
    <source>
        <dbReference type="ARBA" id="ARBA00022737"/>
    </source>
</evidence>
<gene>
    <name evidence="15" type="primary">Piso0_004232</name>
    <name evidence="15" type="ORF">GNLVRS01_PISO0K12352g</name>
    <name evidence="16" type="ORF">GNLVRS01_PISO0L12353g</name>
</gene>
<keyword evidence="7" id="KW-0508">mRNA splicing</keyword>
<evidence type="ECO:0000256" key="2">
    <source>
        <dbReference type="ARBA" id="ARBA00008644"/>
    </source>
</evidence>
<dbReference type="EMBL" id="FO082048">
    <property type="protein sequence ID" value="CCE84679.1"/>
    <property type="molecule type" value="Genomic_DNA"/>
</dbReference>
<keyword evidence="5" id="KW-0747">Spliceosome</keyword>
<comment type="subunit">
    <text evidence="3">Associated with the spliceosome.</text>
</comment>
<dbReference type="InterPro" id="IPR011990">
    <property type="entry name" value="TPR-like_helical_dom_sf"/>
</dbReference>
<dbReference type="GO" id="GO:0000974">
    <property type="term" value="C:Prp19 complex"/>
    <property type="evidence" value="ECO:0007669"/>
    <property type="project" value="TreeGrafter"/>
</dbReference>
<feature type="domain" description="Pre-mRNA-splicing factor SYF1 central HAT repeats" evidence="12">
    <location>
        <begin position="199"/>
        <end position="412"/>
    </location>
</feature>
<reference evidence="17" key="2">
    <citation type="journal article" date="2012" name="G3 (Bethesda)">
        <title>Pichia sorbitophila, an interspecies yeast hybrid reveals early steps of genome resolution following polyploidization.</title>
        <authorList>
            <person name="Leh Louis V."/>
            <person name="Despons L."/>
            <person name="Friedrich A."/>
            <person name="Martin T."/>
            <person name="Durrens P."/>
            <person name="Casaregola S."/>
            <person name="Neuveglise C."/>
            <person name="Fairhead C."/>
            <person name="Marck C."/>
            <person name="Cruz J.A."/>
            <person name="Straub M.L."/>
            <person name="Kugler V."/>
            <person name="Sacerdot C."/>
            <person name="Uzunov Z."/>
            <person name="Thierry A."/>
            <person name="Weiss S."/>
            <person name="Bleykasten C."/>
            <person name="De Montigny J."/>
            <person name="Jacques N."/>
            <person name="Jung P."/>
            <person name="Lemaire M."/>
            <person name="Mallet S."/>
            <person name="Morel G."/>
            <person name="Richard G.F."/>
            <person name="Sarkar A."/>
            <person name="Savel G."/>
            <person name="Schacherer J."/>
            <person name="Seret M.L."/>
            <person name="Talla E."/>
            <person name="Samson G."/>
            <person name="Jubin C."/>
            <person name="Poulain J."/>
            <person name="Vacherie B."/>
            <person name="Barbe V."/>
            <person name="Pelletier E."/>
            <person name="Sherman D.J."/>
            <person name="Westhof E."/>
            <person name="Weissenbach J."/>
            <person name="Baret P.V."/>
            <person name="Wincker P."/>
            <person name="Gaillardin C."/>
            <person name="Dujon B."/>
            <person name="Souciet J.L."/>
        </authorList>
    </citation>
    <scope>NUCLEOTIDE SEQUENCE [LARGE SCALE GENOMIC DNA]</scope>
    <source>
        <strain evidence="17">ATCC MYA-4447 / BCRC 22081 / CBS 7064 / NBRC 10061 / NRRL Y-12695</strain>
    </source>
</reference>
<dbReference type="HOGENOM" id="CLU_007736_3_0_1"/>
<dbReference type="InterPro" id="IPR003107">
    <property type="entry name" value="HAT"/>
</dbReference>
<dbReference type="InterPro" id="IPR055433">
    <property type="entry name" value="HAT_Syf1-like_N"/>
</dbReference>
<dbReference type="InterPro" id="IPR045075">
    <property type="entry name" value="Syf1-like"/>
</dbReference>
<keyword evidence="4" id="KW-0507">mRNA processing</keyword>
<comment type="function">
    <text evidence="9">Involved in pre-mRNA splicing and cell cycle progression.</text>
</comment>
<dbReference type="PANTHER" id="PTHR11246">
    <property type="entry name" value="PRE-MRNA SPLICING FACTOR"/>
    <property type="match status" value="1"/>
</dbReference>
<evidence type="ECO:0000259" key="12">
    <source>
        <dbReference type="Pfam" id="PF23220"/>
    </source>
</evidence>
<dbReference type="InterPro" id="IPR056350">
    <property type="entry name" value="HAT_Syf1_central"/>
</dbReference>
<dbReference type="GO" id="GO:0000349">
    <property type="term" value="P:generation of catalytic spliceosome for first transesterification step"/>
    <property type="evidence" value="ECO:0007669"/>
    <property type="project" value="TreeGrafter"/>
</dbReference>
<dbReference type="SUPFAM" id="SSF48452">
    <property type="entry name" value="TPR-like"/>
    <property type="match status" value="4"/>
</dbReference>
<keyword evidence="6" id="KW-0677">Repeat</keyword>
<evidence type="ECO:0000259" key="13">
    <source>
        <dbReference type="Pfam" id="PF23231"/>
    </source>
</evidence>
<reference evidence="15" key="1">
    <citation type="submission" date="2011-10" db="EMBL/GenBank/DDBJ databases">
        <authorList>
            <person name="Genoscope - CEA"/>
        </authorList>
    </citation>
    <scope>NUCLEOTIDE SEQUENCE</scope>
</reference>
<dbReference type="SMART" id="SM00386">
    <property type="entry name" value="HAT"/>
    <property type="match status" value="9"/>
</dbReference>
<dbReference type="Proteomes" id="UP000005222">
    <property type="component" value="Chromosome L"/>
</dbReference>
<dbReference type="FunCoup" id="G8YAY4">
    <property type="interactions" value="1777"/>
</dbReference>
<dbReference type="AlphaFoldDB" id="G8YAY4"/>
<feature type="domain" description="Pre-mRNA-splicing factor Syf1/CRNKL1-like C-terminal HAT-repeats" evidence="13">
    <location>
        <begin position="427"/>
        <end position="812"/>
    </location>
</feature>
<dbReference type="EMBL" id="FO082049">
    <property type="protein sequence ID" value="CCE83648.1"/>
    <property type="molecule type" value="Genomic_DNA"/>
</dbReference>
<organism evidence="15 17">
    <name type="scientific">Pichia sorbitophila (strain ATCC MYA-4447 / BCRC 22081 / CBS 7064 / NBRC 10061 / NRRL Y-12695)</name>
    <name type="common">Hybrid yeast</name>
    <dbReference type="NCBI Taxonomy" id="559304"/>
    <lineage>
        <taxon>Eukaryota</taxon>
        <taxon>Fungi</taxon>
        <taxon>Dikarya</taxon>
        <taxon>Ascomycota</taxon>
        <taxon>Saccharomycotina</taxon>
        <taxon>Pichiomycetes</taxon>
        <taxon>Debaryomycetaceae</taxon>
        <taxon>Millerozyma</taxon>
    </lineage>
</organism>
<evidence type="ECO:0000313" key="15">
    <source>
        <dbReference type="EMBL" id="CCE83648.1"/>
    </source>
</evidence>
<name>G8YAY4_PICSO</name>
<evidence type="ECO:0000259" key="14">
    <source>
        <dbReference type="Pfam" id="PF23233"/>
    </source>
</evidence>
<evidence type="ECO:0000256" key="10">
    <source>
        <dbReference type="ARBA" id="ARBA00039472"/>
    </source>
</evidence>
<dbReference type="STRING" id="559304.G8YAY4"/>
<accession>G8YAY4</accession>
<dbReference type="Pfam" id="PF23231">
    <property type="entry name" value="HAT_Syf1_CNRKL1_C"/>
    <property type="match status" value="1"/>
</dbReference>
<dbReference type="Pfam" id="PF23220">
    <property type="entry name" value="HAT_Syf1_M"/>
    <property type="match status" value="1"/>
</dbReference>
<evidence type="ECO:0000256" key="3">
    <source>
        <dbReference type="ARBA" id="ARBA00011524"/>
    </source>
</evidence>
<evidence type="ECO:0000256" key="1">
    <source>
        <dbReference type="ARBA" id="ARBA00004123"/>
    </source>
</evidence>
<proteinExistence type="inferred from homology"/>
<dbReference type="GO" id="GO:0071007">
    <property type="term" value="C:U2-type catalytic step 2 spliceosome"/>
    <property type="evidence" value="ECO:0007669"/>
    <property type="project" value="TreeGrafter"/>
</dbReference>
<dbReference type="Gene3D" id="1.25.40.10">
    <property type="entry name" value="Tetratricopeptide repeat domain"/>
    <property type="match status" value="3"/>
</dbReference>
<dbReference type="GO" id="GO:0071014">
    <property type="term" value="C:post-mRNA release spliceosomal complex"/>
    <property type="evidence" value="ECO:0007669"/>
    <property type="project" value="TreeGrafter"/>
</dbReference>
<keyword evidence="17" id="KW-1185">Reference proteome</keyword>
<dbReference type="Pfam" id="PF23233">
    <property type="entry name" value="HAT_Syf1_CNRKL1_N"/>
    <property type="match status" value="1"/>
</dbReference>
<dbReference type="InParanoid" id="G8YAY4"/>
<dbReference type="FunFam" id="1.25.40.10:FF:000137">
    <property type="entry name" value="Pre-mRNA-splicing factor syf1"/>
    <property type="match status" value="1"/>
</dbReference>
<evidence type="ECO:0000256" key="5">
    <source>
        <dbReference type="ARBA" id="ARBA00022728"/>
    </source>
</evidence>
<comment type="subcellular location">
    <subcellularLocation>
        <location evidence="1">Nucleus</location>
    </subcellularLocation>
</comment>
<evidence type="ECO:0000256" key="4">
    <source>
        <dbReference type="ARBA" id="ARBA00022664"/>
    </source>
</evidence>
<evidence type="ECO:0000313" key="17">
    <source>
        <dbReference type="Proteomes" id="UP000005222"/>
    </source>
</evidence>
<dbReference type="PANTHER" id="PTHR11246:SF5">
    <property type="entry name" value="PRE-MRNA-SPLICING FACTOR SYF1"/>
    <property type="match status" value="1"/>
</dbReference>
<feature type="domain" description="Pre-mRNA-splicing factor Syf1-like N-terminal HAT-repeats" evidence="14">
    <location>
        <begin position="17"/>
        <end position="175"/>
    </location>
</feature>
<dbReference type="InterPro" id="IPR055430">
    <property type="entry name" value="HAT_Syf1_CNRKL1_C"/>
</dbReference>
<protein>
    <recommendedName>
        <fullName evidence="10">Pre-mRNA-splicing factor SYF1</fullName>
    </recommendedName>
    <alternativeName>
        <fullName evidence="11">Pre-mRNA-splicing factor syf1</fullName>
    </alternativeName>
</protein>